<evidence type="ECO:0000313" key="2">
    <source>
        <dbReference type="EMBL" id="CAA7263437.1"/>
    </source>
</evidence>
<evidence type="ECO:0000256" key="1">
    <source>
        <dbReference type="SAM" id="MobiDB-lite"/>
    </source>
</evidence>
<sequence>MRYQREKQERINQVFEYMVGALEATGITCILFGETAAMHYDINLIPKYVEIVIMSTTVLEEASTMKIILEQSTCFKHTGAWMLTRHVRRVRPLFRTPEGTETLSSSSSPSPPIHYQPHRIMRQQSRWIPMELPLPPVLAVVFDLIEGIQSQLLKSRRNRLRNILRDLARRNLVHVDDNFHRELCGHLERVVRLSPELEVYTSKFVRFCRGESIKLPTGRRGAVADGQVEHADDQDDFETDSASEDGDKAKTVSCPIVVKMEVVSPSSHGVADAETAIKQEDHETSPVSSFNAECAVKKEEDDIIPFPLFHSSNCMVKQEPQDAQDLMPIDSSQRVPTLIKAFDKKRRR</sequence>
<dbReference type="EMBL" id="CACVBS010000039">
    <property type="protein sequence ID" value="CAA7263437.1"/>
    <property type="molecule type" value="Genomic_DNA"/>
</dbReference>
<proteinExistence type="predicted"/>
<reference evidence="2 3" key="1">
    <citation type="submission" date="2020-01" db="EMBL/GenBank/DDBJ databases">
        <authorList>
            <person name="Gupta K D."/>
        </authorList>
    </citation>
    <scope>NUCLEOTIDE SEQUENCE [LARGE SCALE GENOMIC DNA]</scope>
</reference>
<protein>
    <submittedName>
        <fullName evidence="2">Uncharacterized protein</fullName>
    </submittedName>
</protein>
<comment type="caution">
    <text evidence="2">The sequence shown here is derived from an EMBL/GenBank/DDBJ whole genome shotgun (WGS) entry which is preliminary data.</text>
</comment>
<keyword evidence="3" id="KW-1185">Reference proteome</keyword>
<name>A0A8S0XQX7_CYCAE</name>
<gene>
    <name evidence="2" type="ORF">AAE3_LOCUS5653</name>
</gene>
<dbReference type="AlphaFoldDB" id="A0A8S0XQX7"/>
<accession>A0A8S0XQX7</accession>
<dbReference type="OrthoDB" id="10420782at2759"/>
<evidence type="ECO:0000313" key="3">
    <source>
        <dbReference type="Proteomes" id="UP000467700"/>
    </source>
</evidence>
<feature type="compositionally biased region" description="Acidic residues" evidence="1">
    <location>
        <begin position="232"/>
        <end position="244"/>
    </location>
</feature>
<dbReference type="Proteomes" id="UP000467700">
    <property type="component" value="Unassembled WGS sequence"/>
</dbReference>
<organism evidence="2 3">
    <name type="scientific">Cyclocybe aegerita</name>
    <name type="common">Black poplar mushroom</name>
    <name type="synonym">Agrocybe aegerita</name>
    <dbReference type="NCBI Taxonomy" id="1973307"/>
    <lineage>
        <taxon>Eukaryota</taxon>
        <taxon>Fungi</taxon>
        <taxon>Dikarya</taxon>
        <taxon>Basidiomycota</taxon>
        <taxon>Agaricomycotina</taxon>
        <taxon>Agaricomycetes</taxon>
        <taxon>Agaricomycetidae</taxon>
        <taxon>Agaricales</taxon>
        <taxon>Agaricineae</taxon>
        <taxon>Bolbitiaceae</taxon>
        <taxon>Cyclocybe</taxon>
    </lineage>
</organism>
<feature type="region of interest" description="Disordered" evidence="1">
    <location>
        <begin position="219"/>
        <end position="248"/>
    </location>
</feature>